<gene>
    <name evidence="1" type="ORF">M514_11841</name>
</gene>
<dbReference type="Proteomes" id="UP000030758">
    <property type="component" value="Unassembled WGS sequence"/>
</dbReference>
<accession>A0A085MSS8</accession>
<sequence length="276" mass="31119">MHCLSHKGGEDPPRNLPWNILSYCVGQAMSKSIHLLRVRSIREAAYLFWACDKTNEQPQQDLKSRNRIQMVLFLLVLLVLGGLNKSNNFQLSRLLMDKHLNSNPSAIYIPLLIGLAERAEGALQTKGVRVLQQGESSLPDEVKAELRIYSAIEAMIDFLAVLYMYNLLVPAVHCHYLDKFSLTPSAHLIAESGKFALTLTEEVCSDERRAQPSMYRLPVTSKEVVLSGYKQCTLRRESTSLSDILLFPLDSSYLRLTSHTVTLRNHGRVQVPVVTL</sequence>
<name>A0A085MSS8_9BILA</name>
<organism evidence="1">
    <name type="scientific">Trichuris suis</name>
    <name type="common">pig whipworm</name>
    <dbReference type="NCBI Taxonomy" id="68888"/>
    <lineage>
        <taxon>Eukaryota</taxon>
        <taxon>Metazoa</taxon>
        <taxon>Ecdysozoa</taxon>
        <taxon>Nematoda</taxon>
        <taxon>Enoplea</taxon>
        <taxon>Dorylaimia</taxon>
        <taxon>Trichinellida</taxon>
        <taxon>Trichuridae</taxon>
        <taxon>Trichuris</taxon>
    </lineage>
</organism>
<reference evidence="1" key="1">
    <citation type="journal article" date="2014" name="Nat. Genet.">
        <title>Genome and transcriptome of the porcine whipworm Trichuris suis.</title>
        <authorList>
            <person name="Jex A.R."/>
            <person name="Nejsum P."/>
            <person name="Schwarz E.M."/>
            <person name="Hu L."/>
            <person name="Young N.D."/>
            <person name="Hall R.S."/>
            <person name="Korhonen P.K."/>
            <person name="Liao S."/>
            <person name="Thamsborg S."/>
            <person name="Xia J."/>
            <person name="Xu P."/>
            <person name="Wang S."/>
            <person name="Scheerlinck J.P."/>
            <person name="Hofmann A."/>
            <person name="Sternberg P.W."/>
            <person name="Wang J."/>
            <person name="Gasser R.B."/>
        </authorList>
    </citation>
    <scope>NUCLEOTIDE SEQUENCE [LARGE SCALE GENOMIC DNA]</scope>
    <source>
        <strain evidence="1">DCEP-RM93F</strain>
    </source>
</reference>
<proteinExistence type="predicted"/>
<dbReference type="AlphaFoldDB" id="A0A085MSS8"/>
<evidence type="ECO:0000313" key="1">
    <source>
        <dbReference type="EMBL" id="KFD60274.1"/>
    </source>
</evidence>
<dbReference type="EMBL" id="KL367679">
    <property type="protein sequence ID" value="KFD60274.1"/>
    <property type="molecule type" value="Genomic_DNA"/>
</dbReference>
<protein>
    <submittedName>
        <fullName evidence="1">Uncharacterized protein</fullName>
    </submittedName>
</protein>